<sequence length="220" mass="26429">MNKLVHFFYETGKLKDIPRRGRVLIGMKKPASIMDHSYRMALMTWILGRRKRLNMERAIKMALVHDLCELYAGDITPYDHGSVLPKDKKKWPKLFDTWPRFSKYEKMQNFLKKHKKEQDALKKLTKDIPSEIGEEIINLWRDYEKGTSKEARFVRQINRMETLLQACEYSKETNKRPYNSWWIGSEEHIDDPLLKEFMLEVARKFPHNPKKTKKRNEQDQ</sequence>
<gene>
    <name evidence="9" type="ORF">A2V72_01850</name>
</gene>
<evidence type="ECO:0000313" key="9">
    <source>
        <dbReference type="EMBL" id="OGZ18144.1"/>
    </source>
</evidence>
<keyword evidence="7" id="KW-0378">Hydrolase</keyword>
<keyword evidence="6" id="KW-0479">Metal-binding</keyword>
<dbReference type="GO" id="GO:0005737">
    <property type="term" value="C:cytoplasm"/>
    <property type="evidence" value="ECO:0007669"/>
    <property type="project" value="TreeGrafter"/>
</dbReference>
<dbReference type="EMBL" id="MHLW01000014">
    <property type="protein sequence ID" value="OGZ18144.1"/>
    <property type="molecule type" value="Genomic_DNA"/>
</dbReference>
<evidence type="ECO:0000313" key="10">
    <source>
        <dbReference type="Proteomes" id="UP000178893"/>
    </source>
</evidence>
<evidence type="ECO:0000256" key="4">
    <source>
        <dbReference type="ARBA" id="ARBA00011738"/>
    </source>
</evidence>
<evidence type="ECO:0000259" key="8">
    <source>
        <dbReference type="SMART" id="SM00471"/>
    </source>
</evidence>
<evidence type="ECO:0000256" key="7">
    <source>
        <dbReference type="ARBA" id="ARBA00022801"/>
    </source>
</evidence>
<dbReference type="InterPro" id="IPR003607">
    <property type="entry name" value="HD/PDEase_dom"/>
</dbReference>
<dbReference type="AlphaFoldDB" id="A0A1G2DX32"/>
<feature type="domain" description="HD/PDEase" evidence="8">
    <location>
        <begin position="29"/>
        <end position="172"/>
    </location>
</feature>
<evidence type="ECO:0000256" key="2">
    <source>
        <dbReference type="ARBA" id="ARBA00001936"/>
    </source>
</evidence>
<dbReference type="SMART" id="SM00471">
    <property type="entry name" value="HDc"/>
    <property type="match status" value="1"/>
</dbReference>
<comment type="subunit">
    <text evidence="4">Homodimer.</text>
</comment>
<dbReference type="Proteomes" id="UP000178893">
    <property type="component" value="Unassembled WGS sequence"/>
</dbReference>
<comment type="caution">
    <text evidence="9">The sequence shown here is derived from an EMBL/GenBank/DDBJ whole genome shotgun (WGS) entry which is preliminary data.</text>
</comment>
<comment type="catalytic activity">
    <reaction evidence="1">
        <text>a 2'-deoxyribonucleoside 5'-phosphate + H2O = a 2'-deoxyribonucleoside + phosphate</text>
        <dbReference type="Rhea" id="RHEA:36167"/>
        <dbReference type="ChEBI" id="CHEBI:15377"/>
        <dbReference type="ChEBI" id="CHEBI:18274"/>
        <dbReference type="ChEBI" id="CHEBI:43474"/>
        <dbReference type="ChEBI" id="CHEBI:65317"/>
        <dbReference type="EC" id="3.1.3.89"/>
    </reaction>
</comment>
<evidence type="ECO:0000256" key="5">
    <source>
        <dbReference type="ARBA" id="ARBA00012964"/>
    </source>
</evidence>
<dbReference type="PANTHER" id="PTHR11845">
    <property type="entry name" value="5'-DEOXYNUCLEOTIDASE HDDC2"/>
    <property type="match status" value="1"/>
</dbReference>
<protein>
    <recommendedName>
        <fullName evidence="5">5'-deoxynucleotidase</fullName>
        <ecNumber evidence="5">3.1.3.89</ecNumber>
    </recommendedName>
</protein>
<dbReference type="Pfam" id="PF13023">
    <property type="entry name" value="HD_3"/>
    <property type="match status" value="1"/>
</dbReference>
<dbReference type="SUPFAM" id="SSF109604">
    <property type="entry name" value="HD-domain/PDEase-like"/>
    <property type="match status" value="1"/>
</dbReference>
<name>A0A1G2DX32_9BACT</name>
<evidence type="ECO:0000256" key="3">
    <source>
        <dbReference type="ARBA" id="ARBA00001941"/>
    </source>
</evidence>
<dbReference type="GO" id="GO:0046872">
    <property type="term" value="F:metal ion binding"/>
    <property type="evidence" value="ECO:0007669"/>
    <property type="project" value="UniProtKB-KW"/>
</dbReference>
<comment type="cofactor">
    <cofactor evidence="2">
        <name>Mn(2+)</name>
        <dbReference type="ChEBI" id="CHEBI:29035"/>
    </cofactor>
</comment>
<dbReference type="InterPro" id="IPR006674">
    <property type="entry name" value="HD_domain"/>
</dbReference>
<reference evidence="9 10" key="1">
    <citation type="journal article" date="2016" name="Nat. Commun.">
        <title>Thousands of microbial genomes shed light on interconnected biogeochemical processes in an aquifer system.</title>
        <authorList>
            <person name="Anantharaman K."/>
            <person name="Brown C.T."/>
            <person name="Hug L.A."/>
            <person name="Sharon I."/>
            <person name="Castelle C.J."/>
            <person name="Probst A.J."/>
            <person name="Thomas B.C."/>
            <person name="Singh A."/>
            <person name="Wilkins M.J."/>
            <person name="Karaoz U."/>
            <person name="Brodie E.L."/>
            <person name="Williams K.H."/>
            <person name="Hubbard S.S."/>
            <person name="Banfield J.F."/>
        </authorList>
    </citation>
    <scope>NUCLEOTIDE SEQUENCE [LARGE SCALE GENOMIC DNA]</scope>
</reference>
<dbReference type="Gene3D" id="1.10.3210.10">
    <property type="entry name" value="Hypothetical protein af1432"/>
    <property type="match status" value="1"/>
</dbReference>
<comment type="cofactor">
    <cofactor evidence="3">
        <name>Co(2+)</name>
        <dbReference type="ChEBI" id="CHEBI:48828"/>
    </cofactor>
</comment>
<dbReference type="EC" id="3.1.3.89" evidence="5"/>
<dbReference type="InterPro" id="IPR039356">
    <property type="entry name" value="YfbR/HDDC2"/>
</dbReference>
<organism evidence="9 10">
    <name type="scientific">Candidatus Nealsonbacteria bacterium RBG_13_37_56</name>
    <dbReference type="NCBI Taxonomy" id="1801661"/>
    <lineage>
        <taxon>Bacteria</taxon>
        <taxon>Candidatus Nealsoniibacteriota</taxon>
    </lineage>
</organism>
<proteinExistence type="predicted"/>
<evidence type="ECO:0000256" key="1">
    <source>
        <dbReference type="ARBA" id="ARBA00001638"/>
    </source>
</evidence>
<dbReference type="PANTHER" id="PTHR11845:SF13">
    <property type="entry name" value="5'-DEOXYNUCLEOTIDASE HDDC2"/>
    <property type="match status" value="1"/>
</dbReference>
<evidence type="ECO:0000256" key="6">
    <source>
        <dbReference type="ARBA" id="ARBA00022723"/>
    </source>
</evidence>
<accession>A0A1G2DX32</accession>
<dbReference type="GO" id="GO:0002953">
    <property type="term" value="F:5'-deoxynucleotidase activity"/>
    <property type="evidence" value="ECO:0007669"/>
    <property type="project" value="UniProtKB-EC"/>
</dbReference>